<name>A0A7S3LP46_9STRA</name>
<gene>
    <name evidence="2" type="ORF">ASTO00021_LOCUS7213</name>
</gene>
<evidence type="ECO:0000259" key="1">
    <source>
        <dbReference type="Pfam" id="PF12146"/>
    </source>
</evidence>
<protein>
    <recommendedName>
        <fullName evidence="1">Serine aminopeptidase S33 domain-containing protein</fullName>
    </recommendedName>
</protein>
<dbReference type="SUPFAM" id="SSF53474">
    <property type="entry name" value="alpha/beta-Hydrolases"/>
    <property type="match status" value="1"/>
</dbReference>
<dbReference type="Pfam" id="PF12146">
    <property type="entry name" value="Hydrolase_4"/>
    <property type="match status" value="1"/>
</dbReference>
<sequence>MSTTASIPIAVLAEIRGRKYSLKSKLRRGSQLKDRSSELSRSLFVLPKCHKRLGIAAAVLGETDHEVAEHDDYLLSEDNTEPEDPLIISGIINGAKFKIAEPTKVDWNRGIIIYAHGFRPKGHGLVVELNAQPGSCYHRLVSEGWLVAATSYRRDGVIILDAMRDIINLRDFIVKRYGQEPTKVIVEGQSMGGAIATLLAENSPEKIDGVVAVGAALNWRRDTFTDPKEKSIELNCFPQTPILYLTNTCEVGTIRKYISKCESNNSIGRKLDSDNPVEDDVNSGFQVQVPALWTVERDGHNWTNQEERYKALKSLICWLEFGTFITGRQRDGTIPSNPMPSTGMLPHIYKINLYS</sequence>
<evidence type="ECO:0000313" key="2">
    <source>
        <dbReference type="EMBL" id="CAE0436967.1"/>
    </source>
</evidence>
<dbReference type="AlphaFoldDB" id="A0A7S3LP46"/>
<dbReference type="InterPro" id="IPR022742">
    <property type="entry name" value="Hydrolase_4"/>
</dbReference>
<accession>A0A7S3LP46</accession>
<feature type="domain" description="Serine aminopeptidase S33" evidence="1">
    <location>
        <begin position="161"/>
        <end position="226"/>
    </location>
</feature>
<proteinExistence type="predicted"/>
<organism evidence="2">
    <name type="scientific">Aplanochytrium stocchinoi</name>
    <dbReference type="NCBI Taxonomy" id="215587"/>
    <lineage>
        <taxon>Eukaryota</taxon>
        <taxon>Sar</taxon>
        <taxon>Stramenopiles</taxon>
        <taxon>Bigyra</taxon>
        <taxon>Labyrinthulomycetes</taxon>
        <taxon>Thraustochytrida</taxon>
        <taxon>Thraustochytriidae</taxon>
        <taxon>Aplanochytrium</taxon>
    </lineage>
</organism>
<reference evidence="2" key="1">
    <citation type="submission" date="2021-01" db="EMBL/GenBank/DDBJ databases">
        <authorList>
            <person name="Corre E."/>
            <person name="Pelletier E."/>
            <person name="Niang G."/>
            <person name="Scheremetjew M."/>
            <person name="Finn R."/>
            <person name="Kale V."/>
            <person name="Holt S."/>
            <person name="Cochrane G."/>
            <person name="Meng A."/>
            <person name="Brown T."/>
            <person name="Cohen L."/>
        </authorList>
    </citation>
    <scope>NUCLEOTIDE SEQUENCE</scope>
    <source>
        <strain evidence="2">GSBS06</strain>
    </source>
</reference>
<dbReference type="InterPro" id="IPR029058">
    <property type="entry name" value="AB_hydrolase_fold"/>
</dbReference>
<dbReference type="Gene3D" id="3.40.50.1820">
    <property type="entry name" value="alpha/beta hydrolase"/>
    <property type="match status" value="1"/>
</dbReference>
<dbReference type="EMBL" id="HBIN01009684">
    <property type="protein sequence ID" value="CAE0436967.1"/>
    <property type="molecule type" value="Transcribed_RNA"/>
</dbReference>